<dbReference type="OMA" id="VMVFLFR"/>
<gene>
    <name evidence="1" type="ORF">IMG5_196010</name>
</gene>
<organism evidence="1 2">
    <name type="scientific">Ichthyophthirius multifiliis</name>
    <name type="common">White spot disease agent</name>
    <name type="synonym">Ich</name>
    <dbReference type="NCBI Taxonomy" id="5932"/>
    <lineage>
        <taxon>Eukaryota</taxon>
        <taxon>Sar</taxon>
        <taxon>Alveolata</taxon>
        <taxon>Ciliophora</taxon>
        <taxon>Intramacronucleata</taxon>
        <taxon>Oligohymenophorea</taxon>
        <taxon>Hymenostomatida</taxon>
        <taxon>Ophryoglenina</taxon>
        <taxon>Ichthyophthirius</taxon>
    </lineage>
</organism>
<reference evidence="1 2" key="1">
    <citation type="submission" date="2011-07" db="EMBL/GenBank/DDBJ databases">
        <authorList>
            <person name="Coyne R."/>
            <person name="Brami D."/>
            <person name="Johnson J."/>
            <person name="Hostetler J."/>
            <person name="Hannick L."/>
            <person name="Clark T."/>
            <person name="Cassidy-Hanley D."/>
            <person name="Inman J."/>
        </authorList>
    </citation>
    <scope>NUCLEOTIDE SEQUENCE [LARGE SCALE GENOMIC DNA]</scope>
    <source>
        <strain evidence="1 2">G5</strain>
    </source>
</reference>
<evidence type="ECO:0008006" key="3">
    <source>
        <dbReference type="Google" id="ProtNLM"/>
    </source>
</evidence>
<sequence>MTHSNTIIQNLFISPPPCNHKSCLISSFRGLRNGIYYGGKVRLVHAIVMTLLFKKGTIMHRIKHILQLTYEHAKNLGLYVFLYKSLVCILNRIRQKQSKFHNFISGFICGSYIFGEKTSINQQIVLYLLSRVLYGGAQSLSKKGYLPQWKFYRILATICWGIVMFLFEDDSSTLQSSLTSSMEFLYKESDKKIYYWTQLLPFNVNHRKWSKFFGLRQIF</sequence>
<dbReference type="eggNOG" id="ENOG502RXMH">
    <property type="taxonomic scope" value="Eukaryota"/>
</dbReference>
<dbReference type="Proteomes" id="UP000008983">
    <property type="component" value="Unassembled WGS sequence"/>
</dbReference>
<protein>
    <recommendedName>
        <fullName evidence="3">Peroxisomal membrane protein 4</fullName>
    </recommendedName>
</protein>
<evidence type="ECO:0000313" key="2">
    <source>
        <dbReference type="Proteomes" id="UP000008983"/>
    </source>
</evidence>
<dbReference type="PANTHER" id="PTHR15460:SF3">
    <property type="entry name" value="PEROXISOMAL MEMBRANE PROTEIN 4"/>
    <property type="match status" value="1"/>
</dbReference>
<dbReference type="OrthoDB" id="39659at2759"/>
<evidence type="ECO:0000313" key="1">
    <source>
        <dbReference type="EMBL" id="EGR27419.1"/>
    </source>
</evidence>
<dbReference type="GeneID" id="14903477"/>
<dbReference type="InParanoid" id="G0R517"/>
<dbReference type="InterPro" id="IPR019531">
    <property type="entry name" value="Pmp4"/>
</dbReference>
<dbReference type="AlphaFoldDB" id="G0R517"/>
<dbReference type="PANTHER" id="PTHR15460">
    <property type="entry name" value="PEROXISOMAL MEMBRANE PROTEIN 4"/>
    <property type="match status" value="1"/>
</dbReference>
<dbReference type="STRING" id="857967.G0R517"/>
<accession>G0R517</accession>
<keyword evidence="2" id="KW-1185">Reference proteome</keyword>
<proteinExistence type="predicted"/>
<dbReference type="Pfam" id="PF02466">
    <property type="entry name" value="Tim17"/>
    <property type="match status" value="1"/>
</dbReference>
<dbReference type="EMBL" id="GL984360">
    <property type="protein sequence ID" value="EGR27419.1"/>
    <property type="molecule type" value="Genomic_DNA"/>
</dbReference>
<name>G0R517_ICHMU</name>
<dbReference type="RefSeq" id="XP_004024329.1">
    <property type="nucleotide sequence ID" value="XM_004024280.1"/>
</dbReference>
<dbReference type="GO" id="GO:0005778">
    <property type="term" value="C:peroxisomal membrane"/>
    <property type="evidence" value="ECO:0007669"/>
    <property type="project" value="TreeGrafter"/>
</dbReference>